<proteinExistence type="predicted"/>
<comment type="caution">
    <text evidence="1">The sequence shown here is derived from an EMBL/GenBank/DDBJ whole genome shotgun (WGS) entry which is preliminary data.</text>
</comment>
<sequence>MNELGVITVLLATTQARLTRNGFKEILQNEKDDAAKNDLLNCWNDYTVTLDKLSAAHLPSNQKDYKAPKNIFKETKANKFVRMKDKKISVDWSSDLPKGILEMILEKLALSDYVSFGVEIHLPPMDENYRKLMFSKYPGDENCVYMLFTRLWSKSIFWTPGAQDWCELGADRYYDVTTELYEVRMPHELAIQEDEDISMSSRYLVELCGEYRFLRRKHDFHSSIRFETYDFKICKLDLSKKAWVALDSLGDYVLFVSRNCSRSILAKELGLGMANCIYFTYEYDEPLMNEWEFPQCREGSNQSDWVVFNLDKNHSKSFCPIETTLNRWPSTWITVPLWWYFQKKTPLFM</sequence>
<name>A0ACC1B1F4_9ROSI</name>
<keyword evidence="2" id="KW-1185">Reference proteome</keyword>
<dbReference type="Proteomes" id="UP001164250">
    <property type="component" value="Chromosome 7"/>
</dbReference>
<protein>
    <submittedName>
        <fullName evidence="1">Uncharacterized protein</fullName>
    </submittedName>
</protein>
<evidence type="ECO:0000313" key="1">
    <source>
        <dbReference type="EMBL" id="KAJ0092751.1"/>
    </source>
</evidence>
<organism evidence="1 2">
    <name type="scientific">Pistacia atlantica</name>
    <dbReference type="NCBI Taxonomy" id="434234"/>
    <lineage>
        <taxon>Eukaryota</taxon>
        <taxon>Viridiplantae</taxon>
        <taxon>Streptophyta</taxon>
        <taxon>Embryophyta</taxon>
        <taxon>Tracheophyta</taxon>
        <taxon>Spermatophyta</taxon>
        <taxon>Magnoliopsida</taxon>
        <taxon>eudicotyledons</taxon>
        <taxon>Gunneridae</taxon>
        <taxon>Pentapetalae</taxon>
        <taxon>rosids</taxon>
        <taxon>malvids</taxon>
        <taxon>Sapindales</taxon>
        <taxon>Anacardiaceae</taxon>
        <taxon>Pistacia</taxon>
    </lineage>
</organism>
<reference evidence="2" key="1">
    <citation type="journal article" date="2023" name="G3 (Bethesda)">
        <title>Genome assembly and association tests identify interacting loci associated with vigor, precocity, and sex in interspecific pistachio rootstocks.</title>
        <authorList>
            <person name="Palmer W."/>
            <person name="Jacygrad E."/>
            <person name="Sagayaradj S."/>
            <person name="Cavanaugh K."/>
            <person name="Han R."/>
            <person name="Bertier L."/>
            <person name="Beede B."/>
            <person name="Kafkas S."/>
            <person name="Golino D."/>
            <person name="Preece J."/>
            <person name="Michelmore R."/>
        </authorList>
    </citation>
    <scope>NUCLEOTIDE SEQUENCE [LARGE SCALE GENOMIC DNA]</scope>
</reference>
<evidence type="ECO:0000313" key="2">
    <source>
        <dbReference type="Proteomes" id="UP001164250"/>
    </source>
</evidence>
<dbReference type="EMBL" id="CM047903">
    <property type="protein sequence ID" value="KAJ0092751.1"/>
    <property type="molecule type" value="Genomic_DNA"/>
</dbReference>
<gene>
    <name evidence="1" type="ORF">Patl1_24788</name>
</gene>
<accession>A0ACC1B1F4</accession>